<dbReference type="STRING" id="879819.A0A0J0XRV0"/>
<dbReference type="OrthoDB" id="17530at2759"/>
<evidence type="ECO:0000256" key="13">
    <source>
        <dbReference type="ARBA" id="ARBA00071226"/>
    </source>
</evidence>
<accession>A0A0J0XRV0</accession>
<evidence type="ECO:0000256" key="2">
    <source>
        <dbReference type="ARBA" id="ARBA00004305"/>
    </source>
</evidence>
<evidence type="ECO:0000256" key="11">
    <source>
        <dbReference type="ARBA" id="ARBA00023128"/>
    </source>
</evidence>
<evidence type="ECO:0000256" key="10">
    <source>
        <dbReference type="ARBA" id="ARBA00023049"/>
    </source>
</evidence>
<gene>
    <name evidence="18" type="ORF">CC85DRAFT_326951</name>
</gene>
<evidence type="ECO:0000256" key="16">
    <source>
        <dbReference type="SAM" id="MobiDB-lite"/>
    </source>
</evidence>
<dbReference type="EC" id="3.4.24.59" evidence="4"/>
<dbReference type="GO" id="GO:0006627">
    <property type="term" value="P:protein processing involved in protein targeting to mitochondrion"/>
    <property type="evidence" value="ECO:0007669"/>
    <property type="project" value="TreeGrafter"/>
</dbReference>
<dbReference type="RefSeq" id="XP_018280296.1">
    <property type="nucleotide sequence ID" value="XM_018426520.1"/>
</dbReference>
<feature type="region of interest" description="Disordered" evidence="16">
    <location>
        <begin position="1"/>
        <end position="53"/>
    </location>
</feature>
<evidence type="ECO:0000256" key="5">
    <source>
        <dbReference type="ARBA" id="ARBA00022670"/>
    </source>
</evidence>
<evidence type="ECO:0000256" key="7">
    <source>
        <dbReference type="ARBA" id="ARBA00022801"/>
    </source>
</evidence>
<dbReference type="InterPro" id="IPR001567">
    <property type="entry name" value="Pept_M3A_M3B_dom"/>
</dbReference>
<dbReference type="Gene3D" id="1.10.1370.10">
    <property type="entry name" value="Neurolysin, domain 3"/>
    <property type="match status" value="1"/>
</dbReference>
<evidence type="ECO:0000256" key="14">
    <source>
        <dbReference type="ARBA" id="ARBA00082239"/>
    </source>
</evidence>
<evidence type="ECO:0000256" key="6">
    <source>
        <dbReference type="ARBA" id="ARBA00022723"/>
    </source>
</evidence>
<evidence type="ECO:0000313" key="19">
    <source>
        <dbReference type="Proteomes" id="UP000053611"/>
    </source>
</evidence>
<keyword evidence="5 15" id="KW-0645">Protease</keyword>
<dbReference type="CDD" id="cd06457">
    <property type="entry name" value="M3A_MIP"/>
    <property type="match status" value="1"/>
</dbReference>
<evidence type="ECO:0000256" key="12">
    <source>
        <dbReference type="ARBA" id="ARBA00025208"/>
    </source>
</evidence>
<sequence>MASRALSATRAALRPHKSGTRFLPPTIARSLSSTPKTLTPSGPLSARSSLVAASRPSGAKRNAAAAAFVPHPVVTPAKDGDELKELFDGPYLAPSAGLFAGQEGLFTYGPLTHAKALRPLTERTLLHVRAIVERIGRAPTAGPTELRLVVKNLDRLSDLLCGVIDMCELVRNAHPERAWVAEADRAYDRLCSYMNELNTHRGLFEALVATLEVEHSPPLSHAERQVALTFLRDFEKSGIDLPPERRARFVELSDSLLGLGRSFLSNASAPPVPTPPVEIPEAALKGLPPHFVDAVPRVKGVALVAPGSWESQVIARYAPQGEARRLAYVGNARADPDRVGVLEKMLAQRAELAGVLGKGSWAEVALVDKMAKTPSNVWGFLTSLADHHRTQAADDVAVLARLKAQALSGMDKPGDLPPLYAWDRDYFSERHVQNLAPASLAPLAPYFSVGTVMRGLSRLFSRLYGISFRPATPAPGEVWHSSVRRLDVVDEEQGTIGVIYCDLFARDGKPPSAAHYTVRCSRRVDDDDVRGDGLPEGWDARWGPGLETEGDAVRGMTGRYQLPIVVLCTDFGNDANRPALLGWHEVETLFHEMGHAMHSMIGRTEYHNVSGTRCATDFVEFPSILMEHFVKSPSVLALFAEHYETGRPLPPSLFENHMALQSSLAALETHGQIVMAMLDHQYHALVPGEAVDSTSVYTALQERVGVIPPVEGTAWQTQFGHLYGYGATYYSYLFDRAIAGKVFSTLFAADPLSREAGEALKKRLLCWGGGRDPWEMVGDVVGGAEGEAVARGDKRAMELVGGWYVK</sequence>
<name>A0A0J0XRV0_9TREE</name>
<evidence type="ECO:0000256" key="9">
    <source>
        <dbReference type="ARBA" id="ARBA00022946"/>
    </source>
</evidence>
<dbReference type="InterPro" id="IPR024077">
    <property type="entry name" value="Neurolysin/TOP_dom2"/>
</dbReference>
<comment type="similarity">
    <text evidence="3 15">Belongs to the peptidase M3 family.</text>
</comment>
<dbReference type="GO" id="GO:0005759">
    <property type="term" value="C:mitochondrial matrix"/>
    <property type="evidence" value="ECO:0007669"/>
    <property type="project" value="UniProtKB-SubCell"/>
</dbReference>
<organism evidence="18 19">
    <name type="scientific">Cutaneotrichosporon oleaginosum</name>
    <dbReference type="NCBI Taxonomy" id="879819"/>
    <lineage>
        <taxon>Eukaryota</taxon>
        <taxon>Fungi</taxon>
        <taxon>Dikarya</taxon>
        <taxon>Basidiomycota</taxon>
        <taxon>Agaricomycotina</taxon>
        <taxon>Tremellomycetes</taxon>
        <taxon>Trichosporonales</taxon>
        <taxon>Trichosporonaceae</taxon>
        <taxon>Cutaneotrichosporon</taxon>
    </lineage>
</organism>
<dbReference type="Pfam" id="PF01432">
    <property type="entry name" value="Peptidase_M3"/>
    <property type="match status" value="1"/>
</dbReference>
<dbReference type="InterPro" id="IPR024079">
    <property type="entry name" value="MetalloPept_cat_dom_sf"/>
</dbReference>
<evidence type="ECO:0000256" key="3">
    <source>
        <dbReference type="ARBA" id="ARBA00006040"/>
    </source>
</evidence>
<comment type="function">
    <text evidence="12">Cleaves proteins, imported into the mitochondrion, to their mature size. While most mitochondrial precursor proteins are processed to the mature form in one step by mitochondrial processing peptidase (MPP), the sequential cleavage by MIP of an octapeptide after initial processing by MPP is a required step for a subgroup of nuclear-encoded precursor proteins destined for the matrix or the inner membrane.</text>
</comment>
<dbReference type="SUPFAM" id="SSF55486">
    <property type="entry name" value="Metalloproteases ('zincins'), catalytic domain"/>
    <property type="match status" value="1"/>
</dbReference>
<dbReference type="AlphaFoldDB" id="A0A0J0XRV0"/>
<comment type="cofactor">
    <cofactor evidence="15">
        <name>Zn(2+)</name>
        <dbReference type="ChEBI" id="CHEBI:29105"/>
    </cofactor>
    <text evidence="15">Binds 1 zinc ion.</text>
</comment>
<feature type="domain" description="Peptidase M3A/M3B catalytic" evidence="17">
    <location>
        <begin position="319"/>
        <end position="780"/>
    </location>
</feature>
<protein>
    <recommendedName>
        <fullName evidence="13">Mitochondrial intermediate peptidase 1</fullName>
        <ecNumber evidence="4">3.4.24.59</ecNumber>
    </recommendedName>
    <alternativeName>
        <fullName evidence="14">Octapeptidyl aminopeptidase 1</fullName>
    </alternativeName>
</protein>
<evidence type="ECO:0000256" key="8">
    <source>
        <dbReference type="ARBA" id="ARBA00022833"/>
    </source>
</evidence>
<evidence type="ECO:0000259" key="17">
    <source>
        <dbReference type="Pfam" id="PF01432"/>
    </source>
</evidence>
<dbReference type="GO" id="GO:0006518">
    <property type="term" value="P:peptide metabolic process"/>
    <property type="evidence" value="ECO:0007669"/>
    <property type="project" value="TreeGrafter"/>
</dbReference>
<dbReference type="GO" id="GO:0046872">
    <property type="term" value="F:metal ion binding"/>
    <property type="evidence" value="ECO:0007669"/>
    <property type="project" value="UniProtKB-UniRule"/>
</dbReference>
<comment type="subcellular location">
    <subcellularLocation>
        <location evidence="2">Mitochondrion matrix</location>
    </subcellularLocation>
</comment>
<keyword evidence="6 15" id="KW-0479">Metal-binding</keyword>
<dbReference type="Proteomes" id="UP000053611">
    <property type="component" value="Unassembled WGS sequence"/>
</dbReference>
<keyword evidence="19" id="KW-1185">Reference proteome</keyword>
<dbReference type="FunFam" id="3.40.390.10:FF:000055">
    <property type="entry name" value="Related to mitochondrial intermediate peptidase"/>
    <property type="match status" value="1"/>
</dbReference>
<keyword evidence="10 15" id="KW-0482">Metalloprotease</keyword>
<feature type="compositionally biased region" description="Low complexity" evidence="16">
    <location>
        <begin position="1"/>
        <end position="12"/>
    </location>
</feature>
<evidence type="ECO:0000313" key="18">
    <source>
        <dbReference type="EMBL" id="KLT43805.1"/>
    </source>
</evidence>
<evidence type="ECO:0000256" key="15">
    <source>
        <dbReference type="RuleBase" id="RU003435"/>
    </source>
</evidence>
<dbReference type="GO" id="GO:0004222">
    <property type="term" value="F:metalloendopeptidase activity"/>
    <property type="evidence" value="ECO:0007669"/>
    <property type="project" value="UniProtKB-EC"/>
</dbReference>
<keyword evidence="8 15" id="KW-0862">Zinc</keyword>
<evidence type="ECO:0000256" key="1">
    <source>
        <dbReference type="ARBA" id="ARBA00000436"/>
    </source>
</evidence>
<dbReference type="EMBL" id="KQ087191">
    <property type="protein sequence ID" value="KLT43805.1"/>
    <property type="molecule type" value="Genomic_DNA"/>
</dbReference>
<proteinExistence type="inferred from homology"/>
<feature type="compositionally biased region" description="Low complexity" evidence="16">
    <location>
        <begin position="30"/>
        <end position="53"/>
    </location>
</feature>
<keyword evidence="11" id="KW-0496">Mitochondrion</keyword>
<dbReference type="GeneID" id="28987123"/>
<dbReference type="Gene3D" id="3.40.390.10">
    <property type="entry name" value="Collagenase (Catalytic Domain)"/>
    <property type="match status" value="1"/>
</dbReference>
<keyword evidence="9" id="KW-0809">Transit peptide</keyword>
<reference evidence="18 19" key="1">
    <citation type="submission" date="2015-03" db="EMBL/GenBank/DDBJ databases">
        <title>Genomics and transcriptomics of the oil-accumulating basidiomycete yeast T. oleaginosus allow insights into substrate utilization and the diverse evolutionary trajectories of mating systems in fungi.</title>
        <authorList>
            <consortium name="DOE Joint Genome Institute"/>
            <person name="Kourist R."/>
            <person name="Kracht O."/>
            <person name="Bracharz F."/>
            <person name="Lipzen A."/>
            <person name="Nolan M."/>
            <person name="Ohm R."/>
            <person name="Grigoriev I."/>
            <person name="Sun S."/>
            <person name="Heitman J."/>
            <person name="Bruck T."/>
            <person name="Nowrousian M."/>
        </authorList>
    </citation>
    <scope>NUCLEOTIDE SEQUENCE [LARGE SCALE GENOMIC DNA]</scope>
    <source>
        <strain evidence="18 19">IBC0246</strain>
    </source>
</reference>
<comment type="catalytic activity">
    <reaction evidence="1">
        <text>Release of an N-terminal octapeptide as second stage of processing of some proteins imported into the mitochondrion.</text>
        <dbReference type="EC" id="3.4.24.59"/>
    </reaction>
</comment>
<keyword evidence="7 15" id="KW-0378">Hydrolase</keyword>
<dbReference type="PANTHER" id="PTHR11804:SF79">
    <property type="entry name" value="MITOCHONDRIAL INTERMEDIATE PEPTIDASE"/>
    <property type="match status" value="1"/>
</dbReference>
<dbReference type="InterPro" id="IPR033851">
    <property type="entry name" value="M3A_MIP"/>
</dbReference>
<dbReference type="PANTHER" id="PTHR11804">
    <property type="entry name" value="PROTEASE M3 THIMET OLIGOPEPTIDASE-RELATED"/>
    <property type="match status" value="1"/>
</dbReference>
<dbReference type="InterPro" id="IPR045090">
    <property type="entry name" value="Pept_M3A_M3B"/>
</dbReference>
<evidence type="ECO:0000256" key="4">
    <source>
        <dbReference type="ARBA" id="ARBA00012441"/>
    </source>
</evidence>